<feature type="compositionally biased region" description="Low complexity" evidence="6">
    <location>
        <begin position="2566"/>
        <end position="2599"/>
    </location>
</feature>
<dbReference type="Pfam" id="PF06458">
    <property type="entry name" value="MucBP"/>
    <property type="match status" value="7"/>
</dbReference>
<feature type="compositionally biased region" description="Basic and acidic residues" evidence="6">
    <location>
        <begin position="128"/>
        <end position="141"/>
    </location>
</feature>
<feature type="domain" description="Gram-positive cocci surface proteins LPxTG" evidence="8">
    <location>
        <begin position="2617"/>
        <end position="2652"/>
    </location>
</feature>
<feature type="compositionally biased region" description="Polar residues" evidence="6">
    <location>
        <begin position="58"/>
        <end position="85"/>
    </location>
</feature>
<feature type="region of interest" description="Disordered" evidence="6">
    <location>
        <begin position="2533"/>
        <end position="2623"/>
    </location>
</feature>
<evidence type="ECO:0000313" key="9">
    <source>
        <dbReference type="EMBL" id="OYS14434.1"/>
    </source>
</evidence>
<sequence>MGKLMTSKKNRNLTRNLADEKQRFGIRKFSVGVASVLLGTSLMFGTNTQIAHADSENGGVNSTTETTSEVQSKSENDAANTSNVKNEAKATENEVETSNTENQSANAGAVDQSKNSSEKQSALSQESNNKKTESLEKKADDSSLTIEKSTQLQNDQSDKVTEDTKKNEDSKDTTLNLQSAQPVAKSALKESKAVTPAKQVSAILNIYDYGNVDPQTPNANHANDVAFTYNGTFTDGLSIKDAIQAQIDADTQKQLAYKDQGTAIVPDKDGNPTEIGVSPVVSAPFSDNDLGGYYFRDTTTNRYRQNQQTQLVDAYNKWLDYKKQNFALAGYKLADQDEQAINLDDPIEDGKTYNIYVNHQLSVVNVYHWTELKRTVEFKYYYKQDDKNTQAADSVTKNGYYNDGKYNQTQPKQFINEMGEPVFSNLPKKDSNVNQTDISDANSFETRLLPDNLKTTKDQTKVIHDTINSRYIDLAVGLITDSQGNLNNYGKASMIYPSGTILFEGEPVKQIDNWHTFDPNVPDTGSDDINDTNTYSTVHGGFNKGTGYVIEPVDNPATTTIYYYHDQPVDITFEDVTNGDANAPVLSNFTASKDLRVDLNSQYIPGKPHTTPKDKKNNKNQKYEAYSYQADDNTYDASVINVDPSGTLKSSKSLNYADVLKAYTDNGYVLVSSDPDDLTYELEDVYDNNRNLQHKKRVVKLVHRAIAHTDSKTTTRTIHYVANTKDGKQLQDDTTQNVTLTSSTYYTDAVTGNRVNAKQDTNGDWIVDTTNTDPIPAITWTVNADKSTGLTTDDKNFAAITTPETITLDAAEAAKRGTDGGAWYLVSTDKNGEVSYGDPTSDTWKTDTPNKIADGYLVYKQKAQYNIHYIDVNGVEGKTTYAPTDGHELTDRLVQNVGEGKGIFVGDTPDATSKLWSPADYEKAGYVLVGLSDNAKGDLLGKQTLTHGVQDQYVYLKHAVKTITPNTPVDEVPKDPEGNPIVDPSDLHKEFHRTIFYKANTTDGQTLMGQTDQKTEFNGTIAYDVVTGKTTTPETVKDVNGKDVQVATLKDGTISWDKPNDKFSAINQPTIELKKGDKYATSDDMIGTWYLVDGEAGEVDLTPASKNPDDKTLVYKQKAQYNIHYIDVNGVEDTTAYVPTDGKELTNHLVQNVGEGKDIHVGDTPDATSKLWSPANYEKAGYILVGLSDNAKGDLLGKQTLTKGVQDQYVYLKHAVKDITPNTPVDDVPKDPDGKRAIDPSDLHKEFTRTITFVANNDAKSTLKDAVSQKVEFDGHIYVDMVTGQTTTPETVKDANGKTTQVATTKAGITHWNHNTQTMDEVVQKYITLNKDDKYATSDDMVGTWHWISGVANEITLKPTSDNPEDLELVYEKNKGESGPATDHDLDTVKIATETKTFTRTVVYRGTKDGGVHFESVNGSPDGKSTYKQTTTFTRNVFSTTDKDGKVTILKTTPWTAKDDTLGEVVSKTPNEVGYEVVDIEKVDAHKIDPDKDPENLGETIVTYSMKPKHETGPALDYDLDTVKIDTEAKTFTRTVVYRGTKDGGVHFESVNGSPDGKNTYKQIVTFTRNIFSTTDKDGKVTILKTTPWTAKDDTLSEVVSKTPSAVGYEVVDIEKVDAHKIDPDKDPENLGETIVTYSMKPKHETGPSTDYDLPNVDVKEETKTFTRTVVYRGTKDGGVHFESVNGSPDGKNTYKQTVTFTRNLFSTTDKDKVTILKTTPWTAKDDTLGEIISKTPSAVGYEVVDIEKVDAYKIDPDKDPENLGETIVTYSMKPKHETGPDENHDLPKVDVKQETKTFTRTVVYRGTKDGGKTYEDVNGSPDGKSTYKQTVTFTRNIFSTTDKDGKVIILETTPWKTQDSMGQVDSKKPSDVGYDKVDIESVSAITVDPNSDKTDLGTTVVTYTIYSVTPPVENTYHVTVHYVDEDGNVIKDPVKDPADFKNGESYDENSRKDSTIEHDGKTYEFTRVKEGDSPAGSINGKDVDVTYVYKLKKTPVTPVVPPIEETYTVTVHYVDEDGNVIKDPVKDPADFKNGESYDENSRKDSTIEHDGKTYEFTRVKEGDSPAGSINGKDVDVTYVYKLKKTPVTPVVPPIEETYHVTVHYVDEDGNVIKDPVKDPADFKNGESYDENSRKDSIIEHDSKTYEFTRVKEGDFPAGSINGKDVDVTYVYKLKKNPVTPVVPPVEETYHVTVHYVDEDDNVIKDPVKDPADFKNGESYDENSRKDSTIEHDGKTYEFTRVKEGDFPAGSINGKDVDVTYVYKLKKNPVTPVVPPVEETYHVTVHYVDEDGNVIKDPVKDPADFKNGESYDENSRKDSIIEHDSKTYEFTRVKEGDFPAGSINGKDIDVTYVYKLKKTPVTPVVPPVEETYTVTVNFVNEHGNVLQDSRKSSDHKDGTDYNESNHPTTITKDGKTYTYTHVEGDTPTGTINGKDIVITYVYKEVVTPVTPPVEETHTVTVHYVDEDGNVIKNPVKETTEFKNGESYDENSKKDSTIEYDGKTYEFTRVKEGDSPAGTIDGKDVDVTYVYKLKETPEKPETPPAPVKSSDKTTSPAKDNNVQHSNTEVPTQKSTTTPTVKTLSSTTSVVTHNSSTPSSPARQNNAKPTPSTKSTNKLPQTGKKDSSLVSVLGLTALGVASVLTLLIDRKKRN</sequence>
<evidence type="ECO:0000256" key="6">
    <source>
        <dbReference type="SAM" id="MobiDB-lite"/>
    </source>
</evidence>
<feature type="region of interest" description="Disordered" evidence="6">
    <location>
        <begin position="1934"/>
        <end position="1955"/>
    </location>
</feature>
<dbReference type="EMBL" id="NGOH01000033">
    <property type="protein sequence ID" value="OYS14434.1"/>
    <property type="molecule type" value="Genomic_DNA"/>
</dbReference>
<feature type="compositionally biased region" description="Basic and acidic residues" evidence="6">
    <location>
        <begin position="156"/>
        <end position="172"/>
    </location>
</feature>
<keyword evidence="2" id="KW-0964">Secreted</keyword>
<evidence type="ECO:0000256" key="1">
    <source>
        <dbReference type="ARBA" id="ARBA00022512"/>
    </source>
</evidence>
<reference evidence="9 10" key="2">
    <citation type="submission" date="2017-09" db="EMBL/GenBank/DDBJ databases">
        <title>Tripartite evolution among Lactobacillus johnsonii, Lactobacillus taiwanensis, Lactobacillus reuteri and their rodent host.</title>
        <authorList>
            <person name="Wang T."/>
            <person name="Knowles S."/>
            <person name="Cheng C."/>
        </authorList>
    </citation>
    <scope>NUCLEOTIDE SEQUENCE [LARGE SCALE GENOMIC DNA]</scope>
    <source>
        <strain evidence="9 10">117c</strain>
    </source>
</reference>
<dbReference type="NCBIfam" id="TIGR01167">
    <property type="entry name" value="LPXTG_anchor"/>
    <property type="match status" value="1"/>
</dbReference>
<feature type="compositionally biased region" description="Polar residues" evidence="6">
    <location>
        <begin position="2551"/>
        <end position="2565"/>
    </location>
</feature>
<dbReference type="Gene3D" id="2.60.40.4300">
    <property type="match status" value="7"/>
</dbReference>
<feature type="compositionally biased region" description="Polar residues" evidence="6">
    <location>
        <begin position="112"/>
        <end position="127"/>
    </location>
</feature>
<dbReference type="Gene3D" id="3.10.20.320">
    <property type="entry name" value="Putative peptidoglycan bound protein (lpxtg motif)"/>
    <property type="match status" value="7"/>
</dbReference>
<keyword evidence="1" id="KW-0134">Cell wall</keyword>
<keyword evidence="7" id="KW-0472">Membrane</keyword>
<feature type="region of interest" description="Disordered" evidence="6">
    <location>
        <begin position="2385"/>
        <end position="2413"/>
    </location>
</feature>
<reference evidence="9 10" key="1">
    <citation type="submission" date="2017-04" db="EMBL/GenBank/DDBJ databases">
        <authorList>
            <person name="Lin X.B."/>
            <person name="Stothard P."/>
            <person name="Tasseva G."/>
            <person name="Walter J."/>
        </authorList>
    </citation>
    <scope>NUCLEOTIDE SEQUENCE [LARGE SCALE GENOMIC DNA]</scope>
    <source>
        <strain evidence="9 10">117c</strain>
    </source>
</reference>
<name>A0A9X6RWD4_LACJH</name>
<feature type="region of interest" description="Disordered" evidence="6">
    <location>
        <begin position="2205"/>
        <end position="2228"/>
    </location>
</feature>
<dbReference type="Proteomes" id="UP000215693">
    <property type="component" value="Unassembled WGS sequence"/>
</dbReference>
<keyword evidence="7" id="KW-1133">Transmembrane helix</keyword>
<dbReference type="InterPro" id="IPR019931">
    <property type="entry name" value="LPXTG_anchor"/>
</dbReference>
<proteinExistence type="predicted"/>
<dbReference type="InterPro" id="IPR041495">
    <property type="entry name" value="Mub_B2"/>
</dbReference>
<dbReference type="InterPro" id="IPR005877">
    <property type="entry name" value="YSIRK_signal_dom"/>
</dbReference>
<evidence type="ECO:0000313" key="10">
    <source>
        <dbReference type="Proteomes" id="UP000215693"/>
    </source>
</evidence>
<feature type="compositionally biased region" description="Basic and acidic residues" evidence="6">
    <location>
        <begin position="2388"/>
        <end position="2399"/>
    </location>
</feature>
<keyword evidence="7" id="KW-0812">Transmembrane</keyword>
<evidence type="ECO:0000256" key="3">
    <source>
        <dbReference type="ARBA" id="ARBA00022729"/>
    </source>
</evidence>
<evidence type="ECO:0000256" key="5">
    <source>
        <dbReference type="ARBA" id="ARBA00023088"/>
    </source>
</evidence>
<evidence type="ECO:0000256" key="7">
    <source>
        <dbReference type="SAM" id="Phobius"/>
    </source>
</evidence>
<protein>
    <recommendedName>
        <fullName evidence="8">Gram-positive cocci surface proteins LPxTG domain-containing protein</fullName>
    </recommendedName>
</protein>
<keyword evidence="5" id="KW-0572">Peptidoglycan-anchor</keyword>
<organism evidence="9 10">
    <name type="scientific">Lactobacillus johnsonii</name>
    <dbReference type="NCBI Taxonomy" id="33959"/>
    <lineage>
        <taxon>Bacteria</taxon>
        <taxon>Bacillati</taxon>
        <taxon>Bacillota</taxon>
        <taxon>Bacilli</taxon>
        <taxon>Lactobacillales</taxon>
        <taxon>Lactobacillaceae</taxon>
        <taxon>Lactobacillus</taxon>
    </lineage>
</organism>
<dbReference type="NCBIfam" id="TIGR01168">
    <property type="entry name" value="YSIRK_signal"/>
    <property type="match status" value="1"/>
</dbReference>
<feature type="compositionally biased region" description="Polar residues" evidence="6">
    <location>
        <begin position="2600"/>
        <end position="2618"/>
    </location>
</feature>
<keyword evidence="3" id="KW-0732">Signal</keyword>
<dbReference type="Pfam" id="PF17966">
    <property type="entry name" value="Muc_B2"/>
    <property type="match status" value="1"/>
</dbReference>
<dbReference type="InterPro" id="IPR009459">
    <property type="entry name" value="MucBP_dom"/>
</dbReference>
<dbReference type="PROSITE" id="PS50847">
    <property type="entry name" value="GRAM_POS_ANCHORING"/>
    <property type="match status" value="1"/>
</dbReference>
<dbReference type="Pfam" id="PF04650">
    <property type="entry name" value="YSIRK_signal"/>
    <property type="match status" value="1"/>
</dbReference>
<dbReference type="Pfam" id="PF00746">
    <property type="entry name" value="Gram_pos_anchor"/>
    <property type="match status" value="1"/>
</dbReference>
<feature type="region of interest" description="Disordered" evidence="6">
    <location>
        <begin position="2025"/>
        <end position="2047"/>
    </location>
</feature>
<evidence type="ECO:0000256" key="2">
    <source>
        <dbReference type="ARBA" id="ARBA00022525"/>
    </source>
</evidence>
<gene>
    <name evidence="9" type="ORF">CBF50_02715</name>
</gene>
<feature type="region of interest" description="Disordered" evidence="6">
    <location>
        <begin position="52"/>
        <end position="174"/>
    </location>
</feature>
<feature type="transmembrane region" description="Helical" evidence="7">
    <location>
        <begin position="2626"/>
        <end position="2646"/>
    </location>
</feature>
<feature type="compositionally biased region" description="Polar residues" evidence="6">
    <location>
        <begin position="2401"/>
        <end position="2411"/>
    </location>
</feature>
<accession>A0A9X6RWD4</accession>
<feature type="compositionally biased region" description="Polar residues" evidence="6">
    <location>
        <begin position="142"/>
        <end position="155"/>
    </location>
</feature>
<comment type="caution">
    <text evidence="9">The sequence shown here is derived from an EMBL/GenBank/DDBJ whole genome shotgun (WGS) entry which is preliminary data.</text>
</comment>
<evidence type="ECO:0000256" key="4">
    <source>
        <dbReference type="ARBA" id="ARBA00022737"/>
    </source>
</evidence>
<evidence type="ECO:0000259" key="8">
    <source>
        <dbReference type="PROSITE" id="PS50847"/>
    </source>
</evidence>
<keyword evidence="4" id="KW-0677">Repeat</keyword>